<dbReference type="EMBL" id="QGKY02001250">
    <property type="protein sequence ID" value="KAF2563810.1"/>
    <property type="molecule type" value="Genomic_DNA"/>
</dbReference>
<dbReference type="EMBL" id="QGKW02000717">
    <property type="protein sequence ID" value="KAF2598220.1"/>
    <property type="molecule type" value="Genomic_DNA"/>
</dbReference>
<dbReference type="AlphaFoldDB" id="A0A8S9I2K3"/>
<name>A0A8S9I2K3_BRACR</name>
<accession>A0A8S9I2K3</accession>
<organism evidence="1">
    <name type="scientific">Brassica cretica</name>
    <name type="common">Mustard</name>
    <dbReference type="NCBI Taxonomy" id="69181"/>
    <lineage>
        <taxon>Eukaryota</taxon>
        <taxon>Viridiplantae</taxon>
        <taxon>Streptophyta</taxon>
        <taxon>Embryophyta</taxon>
        <taxon>Tracheophyta</taxon>
        <taxon>Spermatophyta</taxon>
        <taxon>Magnoliopsida</taxon>
        <taxon>eudicotyledons</taxon>
        <taxon>Gunneridae</taxon>
        <taxon>Pentapetalae</taxon>
        <taxon>rosids</taxon>
        <taxon>malvids</taxon>
        <taxon>Brassicales</taxon>
        <taxon>Brassicaceae</taxon>
        <taxon>Brassiceae</taxon>
        <taxon>Brassica</taxon>
    </lineage>
</organism>
<protein>
    <submittedName>
        <fullName evidence="1">Uncharacterized protein</fullName>
    </submittedName>
</protein>
<sequence length="163" mass="18335">MHVYRTIADPKSRVEIVCAEQVVGLCVRQAMMTACYGGLVARKRSHWLLRTGADVHRYLSHFHVQERSRTCGAVVNKSCPASLKPVLNPNTTFDTDSVKQRPLVLLATKEYYLISRPHLQQPATAHPQRLRTVMAIAPTDHEFGTRQCIEMNRVGAWSLELGA</sequence>
<evidence type="ECO:0000313" key="1">
    <source>
        <dbReference type="EMBL" id="KAF2563810.1"/>
    </source>
</evidence>
<dbReference type="Proteomes" id="UP000712281">
    <property type="component" value="Unassembled WGS sequence"/>
</dbReference>
<comment type="caution">
    <text evidence="1">The sequence shown here is derived from an EMBL/GenBank/DDBJ whole genome shotgun (WGS) entry which is preliminary data.</text>
</comment>
<proteinExistence type="predicted"/>
<gene>
    <name evidence="2" type="ORF">F2Q68_00011054</name>
    <name evidence="1" type="ORF">F2Q70_00018067</name>
</gene>
<reference evidence="1" key="1">
    <citation type="submission" date="2019-12" db="EMBL/GenBank/DDBJ databases">
        <title>Genome sequencing and annotation of Brassica cretica.</title>
        <authorList>
            <person name="Studholme D.J."/>
            <person name="Sarris P.F."/>
        </authorList>
    </citation>
    <scope>NUCLEOTIDE SEQUENCE</scope>
    <source>
        <strain evidence="2">PFS-001/15</strain>
        <strain evidence="1">PFS-102/07</strain>
        <tissue evidence="1">Leaf</tissue>
    </source>
</reference>
<evidence type="ECO:0000313" key="2">
    <source>
        <dbReference type="EMBL" id="KAF2598220.1"/>
    </source>
</evidence>